<dbReference type="InterPro" id="IPR043325">
    <property type="entry name" value="LTSS"/>
</dbReference>
<gene>
    <name evidence="7" type="ORF">HHK36_000360</name>
</gene>
<feature type="chain" id="PRO_5032823042" description="Bifunctional inhibitor/plant lipid transfer protein/seed storage helical domain-containing protein" evidence="5">
    <location>
        <begin position="24"/>
        <end position="136"/>
    </location>
</feature>
<dbReference type="CDD" id="cd00010">
    <property type="entry name" value="AAI_LTSS"/>
    <property type="match status" value="1"/>
</dbReference>
<dbReference type="Gene3D" id="1.10.110.10">
    <property type="entry name" value="Plant lipid-transfer and hydrophobic proteins"/>
    <property type="match status" value="1"/>
</dbReference>
<dbReference type="Pfam" id="PF14368">
    <property type="entry name" value="LTP_2"/>
    <property type="match status" value="1"/>
</dbReference>
<dbReference type="PANTHER" id="PTHR33044">
    <property type="entry name" value="BIFUNCTIONAL INHIBITOR/LIPID-TRANSFER PROTEIN/SEED STORAGE 2S ALBUMIN SUPERFAMILY PROTEIN-RELATED"/>
    <property type="match status" value="1"/>
</dbReference>
<evidence type="ECO:0000259" key="6">
    <source>
        <dbReference type="Pfam" id="PF14368"/>
    </source>
</evidence>
<evidence type="ECO:0000313" key="8">
    <source>
        <dbReference type="Proteomes" id="UP000655225"/>
    </source>
</evidence>
<dbReference type="InterPro" id="IPR016140">
    <property type="entry name" value="Bifunc_inhib/LTP/seed_store"/>
</dbReference>
<comment type="similarity">
    <text evidence="1">Belongs to the plant LTP family.</text>
</comment>
<dbReference type="OrthoDB" id="690947at2759"/>
<dbReference type="OMA" id="CASKLIP"/>
<comment type="caution">
    <text evidence="7">The sequence shown here is derived from an EMBL/GenBank/DDBJ whole genome shotgun (WGS) entry which is preliminary data.</text>
</comment>
<reference evidence="7 8" key="1">
    <citation type="submission" date="2020-04" db="EMBL/GenBank/DDBJ databases">
        <title>Plant Genome Project.</title>
        <authorList>
            <person name="Zhang R.-G."/>
        </authorList>
    </citation>
    <scope>NUCLEOTIDE SEQUENCE [LARGE SCALE GENOMIC DNA]</scope>
    <source>
        <strain evidence="7">YNK0</strain>
        <tissue evidence="7">Leaf</tissue>
    </source>
</reference>
<dbReference type="EMBL" id="JABCRI010000001">
    <property type="protein sequence ID" value="KAF8412397.1"/>
    <property type="molecule type" value="Genomic_DNA"/>
</dbReference>
<evidence type="ECO:0000313" key="7">
    <source>
        <dbReference type="EMBL" id="KAF8412397.1"/>
    </source>
</evidence>
<evidence type="ECO:0000256" key="4">
    <source>
        <dbReference type="ARBA" id="ARBA00023180"/>
    </source>
</evidence>
<keyword evidence="3" id="KW-1015">Disulfide bond</keyword>
<proteinExistence type="inferred from homology"/>
<dbReference type="InterPro" id="IPR036312">
    <property type="entry name" value="Bifun_inhib/LTP/seed_sf"/>
</dbReference>
<dbReference type="Proteomes" id="UP000655225">
    <property type="component" value="Unassembled WGS sequence"/>
</dbReference>
<accession>A0A835DTX9</accession>
<keyword evidence="4" id="KW-0325">Glycoprotein</keyword>
<dbReference type="SUPFAM" id="SSF47699">
    <property type="entry name" value="Bifunctional inhibitor/lipid-transfer protein/seed storage 2S albumin"/>
    <property type="match status" value="1"/>
</dbReference>
<organism evidence="7 8">
    <name type="scientific">Tetracentron sinense</name>
    <name type="common">Spur-leaf</name>
    <dbReference type="NCBI Taxonomy" id="13715"/>
    <lineage>
        <taxon>Eukaryota</taxon>
        <taxon>Viridiplantae</taxon>
        <taxon>Streptophyta</taxon>
        <taxon>Embryophyta</taxon>
        <taxon>Tracheophyta</taxon>
        <taxon>Spermatophyta</taxon>
        <taxon>Magnoliopsida</taxon>
        <taxon>Trochodendrales</taxon>
        <taxon>Trochodendraceae</taxon>
        <taxon>Tetracentron</taxon>
    </lineage>
</organism>
<evidence type="ECO:0000256" key="5">
    <source>
        <dbReference type="SAM" id="SignalP"/>
    </source>
</evidence>
<keyword evidence="2 5" id="KW-0732">Signal</keyword>
<protein>
    <recommendedName>
        <fullName evidence="6">Bifunctional inhibitor/plant lipid transfer protein/seed storage helical domain-containing protein</fullName>
    </recommendedName>
</protein>
<keyword evidence="8" id="KW-1185">Reference proteome</keyword>
<feature type="domain" description="Bifunctional inhibitor/plant lipid transfer protein/seed storage helical" evidence="6">
    <location>
        <begin position="13"/>
        <end position="101"/>
    </location>
</feature>
<evidence type="ECO:0000256" key="3">
    <source>
        <dbReference type="ARBA" id="ARBA00023157"/>
    </source>
</evidence>
<evidence type="ECO:0000256" key="1">
    <source>
        <dbReference type="ARBA" id="ARBA00009748"/>
    </source>
</evidence>
<evidence type="ECO:0000256" key="2">
    <source>
        <dbReference type="ARBA" id="ARBA00022729"/>
    </source>
</evidence>
<feature type="signal peptide" evidence="5">
    <location>
        <begin position="1"/>
        <end position="23"/>
    </location>
</feature>
<sequence>MGCSEMILLMVAAAVGTLAAVEGQSSTPSCAMALVPCADYLNSTNPPESCCKPLKQTVETQLECLCNLYNNPGLFASLRINITQALALPKYCGVSGNLSACNNDSNELGGKFKILHRVPVFRVVYLRSDPVAQITD</sequence>
<dbReference type="AlphaFoldDB" id="A0A835DTX9"/>
<name>A0A835DTX9_TETSI</name>